<accession>A0AAV9H6R6</accession>
<dbReference type="AlphaFoldDB" id="A0AAV9H6R6"/>
<proteinExistence type="predicted"/>
<reference evidence="2" key="2">
    <citation type="submission" date="2023-06" db="EMBL/GenBank/DDBJ databases">
        <authorList>
            <consortium name="Lawrence Berkeley National Laboratory"/>
            <person name="Mondo S.J."/>
            <person name="Hensen N."/>
            <person name="Bonometti L."/>
            <person name="Westerberg I."/>
            <person name="Brannstrom I.O."/>
            <person name="Guillou S."/>
            <person name="Cros-Aarteil S."/>
            <person name="Calhoun S."/>
            <person name="Haridas S."/>
            <person name="Kuo A."/>
            <person name="Pangilinan J."/>
            <person name="Riley R."/>
            <person name="Labutti K."/>
            <person name="Andreopoulos B."/>
            <person name="Lipzen A."/>
            <person name="Chen C."/>
            <person name="Yanf M."/>
            <person name="Daum C."/>
            <person name="Ng V."/>
            <person name="Clum A."/>
            <person name="Steindorff A."/>
            <person name="Ohm R."/>
            <person name="Martin F."/>
            <person name="Silar P."/>
            <person name="Natvig D."/>
            <person name="Lalanne C."/>
            <person name="Gautier V."/>
            <person name="Ament-Velasquez S.L."/>
            <person name="Kruys A."/>
            <person name="Hutchinson M.I."/>
            <person name="Powell A.J."/>
            <person name="Barry K."/>
            <person name="Miller A.N."/>
            <person name="Grigoriev I.V."/>
            <person name="Debuchy R."/>
            <person name="Gladieux P."/>
            <person name="Thoren M.H."/>
            <person name="Johannesson H."/>
        </authorList>
    </citation>
    <scope>NUCLEOTIDE SEQUENCE</scope>
    <source>
        <strain evidence="2">PSN324</strain>
    </source>
</reference>
<gene>
    <name evidence="2" type="ORF">QBC42DRAFT_53264</name>
</gene>
<sequence length="87" mass="9533">MSNTFNGCYCSNYYTQIQCTNTVVKFGERCKLCTIVKDGKSLTPGLLPESSLWVRDQPEAVQQPPKTSSSTPGLLGRALSWTVSGKK</sequence>
<organism evidence="2 3">
    <name type="scientific">Cladorrhinum samala</name>
    <dbReference type="NCBI Taxonomy" id="585594"/>
    <lineage>
        <taxon>Eukaryota</taxon>
        <taxon>Fungi</taxon>
        <taxon>Dikarya</taxon>
        <taxon>Ascomycota</taxon>
        <taxon>Pezizomycotina</taxon>
        <taxon>Sordariomycetes</taxon>
        <taxon>Sordariomycetidae</taxon>
        <taxon>Sordariales</taxon>
        <taxon>Podosporaceae</taxon>
        <taxon>Cladorrhinum</taxon>
    </lineage>
</organism>
<dbReference type="EMBL" id="MU865169">
    <property type="protein sequence ID" value="KAK4456754.1"/>
    <property type="molecule type" value="Genomic_DNA"/>
</dbReference>
<feature type="region of interest" description="Disordered" evidence="1">
    <location>
        <begin position="57"/>
        <end position="87"/>
    </location>
</feature>
<keyword evidence="3" id="KW-1185">Reference proteome</keyword>
<protein>
    <submittedName>
        <fullName evidence="2">Uncharacterized protein</fullName>
    </submittedName>
</protein>
<evidence type="ECO:0000313" key="2">
    <source>
        <dbReference type="EMBL" id="KAK4456754.1"/>
    </source>
</evidence>
<reference evidence="2" key="1">
    <citation type="journal article" date="2023" name="Mol. Phylogenet. Evol.">
        <title>Genome-scale phylogeny and comparative genomics of the fungal order Sordariales.</title>
        <authorList>
            <person name="Hensen N."/>
            <person name="Bonometti L."/>
            <person name="Westerberg I."/>
            <person name="Brannstrom I.O."/>
            <person name="Guillou S."/>
            <person name="Cros-Aarteil S."/>
            <person name="Calhoun S."/>
            <person name="Haridas S."/>
            <person name="Kuo A."/>
            <person name="Mondo S."/>
            <person name="Pangilinan J."/>
            <person name="Riley R."/>
            <person name="LaButti K."/>
            <person name="Andreopoulos B."/>
            <person name="Lipzen A."/>
            <person name="Chen C."/>
            <person name="Yan M."/>
            <person name="Daum C."/>
            <person name="Ng V."/>
            <person name="Clum A."/>
            <person name="Steindorff A."/>
            <person name="Ohm R.A."/>
            <person name="Martin F."/>
            <person name="Silar P."/>
            <person name="Natvig D.O."/>
            <person name="Lalanne C."/>
            <person name="Gautier V."/>
            <person name="Ament-Velasquez S.L."/>
            <person name="Kruys A."/>
            <person name="Hutchinson M.I."/>
            <person name="Powell A.J."/>
            <person name="Barry K."/>
            <person name="Miller A.N."/>
            <person name="Grigoriev I.V."/>
            <person name="Debuchy R."/>
            <person name="Gladieux P."/>
            <person name="Hiltunen Thoren M."/>
            <person name="Johannesson H."/>
        </authorList>
    </citation>
    <scope>NUCLEOTIDE SEQUENCE</scope>
    <source>
        <strain evidence="2">PSN324</strain>
    </source>
</reference>
<evidence type="ECO:0000313" key="3">
    <source>
        <dbReference type="Proteomes" id="UP001321749"/>
    </source>
</evidence>
<comment type="caution">
    <text evidence="2">The sequence shown here is derived from an EMBL/GenBank/DDBJ whole genome shotgun (WGS) entry which is preliminary data.</text>
</comment>
<evidence type="ECO:0000256" key="1">
    <source>
        <dbReference type="SAM" id="MobiDB-lite"/>
    </source>
</evidence>
<name>A0AAV9H6R6_9PEZI</name>
<dbReference type="Proteomes" id="UP001321749">
    <property type="component" value="Unassembled WGS sequence"/>
</dbReference>